<name>A0ABY8VL17_9CORY</name>
<keyword evidence="3" id="KW-1185">Reference proteome</keyword>
<dbReference type="EMBL" id="CP126970">
    <property type="protein sequence ID" value="WIM69757.1"/>
    <property type="molecule type" value="Genomic_DNA"/>
</dbReference>
<sequence>MSTSPGVCDVGTAPTRRDVNDIRTECTVRPDARSVNASPVDSATHDAAAKPAVAMTVTRATCADTVSNAAVDPRPTTTEMSTEAPIPATTPASSTATARPWSPRSVSVPCRRDTHVSGATAGSSAGGFTGTNHDHVGIRDGGE</sequence>
<organism evidence="2 3">
    <name type="scientific">Corynebacterium suedekumii</name>
    <dbReference type="NCBI Taxonomy" id="3049801"/>
    <lineage>
        <taxon>Bacteria</taxon>
        <taxon>Bacillati</taxon>
        <taxon>Actinomycetota</taxon>
        <taxon>Actinomycetes</taxon>
        <taxon>Mycobacteriales</taxon>
        <taxon>Corynebacteriaceae</taxon>
        <taxon>Corynebacterium</taxon>
    </lineage>
</organism>
<protein>
    <submittedName>
        <fullName evidence="2">Uncharacterized protein</fullName>
    </submittedName>
</protein>
<gene>
    <name evidence="2" type="ORF">QP029_11085</name>
</gene>
<accession>A0ABY8VL17</accession>
<evidence type="ECO:0000313" key="3">
    <source>
        <dbReference type="Proteomes" id="UP001238805"/>
    </source>
</evidence>
<feature type="compositionally biased region" description="Low complexity" evidence="1">
    <location>
        <begin position="81"/>
        <end position="103"/>
    </location>
</feature>
<evidence type="ECO:0000313" key="2">
    <source>
        <dbReference type="EMBL" id="WIM69757.1"/>
    </source>
</evidence>
<evidence type="ECO:0000256" key="1">
    <source>
        <dbReference type="SAM" id="MobiDB-lite"/>
    </source>
</evidence>
<feature type="region of interest" description="Disordered" evidence="1">
    <location>
        <begin position="68"/>
        <end position="143"/>
    </location>
</feature>
<reference evidence="2 3" key="1">
    <citation type="submission" date="2023-05" db="EMBL/GenBank/DDBJ databases">
        <title>Corynebacterium suedekumii sp. nov. and Corynebacterium breve sp. nov. isolated from raw cow's milk.</title>
        <authorList>
            <person name="Baer M.K."/>
            <person name="Mehl L."/>
            <person name="Hellmuth R."/>
            <person name="Marke G."/>
            <person name="Lipski A."/>
        </authorList>
    </citation>
    <scope>NUCLEOTIDE SEQUENCE [LARGE SCALE GENOMIC DNA]</scope>
    <source>
        <strain evidence="2 3">LM112</strain>
    </source>
</reference>
<dbReference type="RefSeq" id="WP_284874350.1">
    <property type="nucleotide sequence ID" value="NZ_CP126970.1"/>
</dbReference>
<dbReference type="Proteomes" id="UP001238805">
    <property type="component" value="Chromosome"/>
</dbReference>
<proteinExistence type="predicted"/>
<feature type="compositionally biased region" description="Basic and acidic residues" evidence="1">
    <location>
        <begin position="132"/>
        <end position="143"/>
    </location>
</feature>